<dbReference type="InterPro" id="IPR000504">
    <property type="entry name" value="RRM_dom"/>
</dbReference>
<sequence>MDVAPCHTVYVKNLDESVKKEELKKSLYYLFSQFGYIIDIVALKTPKMRGQAFVVFQDINSASNSIRGMQGFLFYKKPLVLSYSKREAEEITRMKVSMPSKKFRQMYGADQAAAVAPTPIASEPTDGDTNGKEVDMDVDAPTSSKVANQILFLKNLPEETTSMMLSMLFNQFPGFKEVRLVPNRHDIAFVEFESEGQSAAALTALQGFKITPSNAMEISYANK</sequence>
<evidence type="ECO:0000256" key="6">
    <source>
        <dbReference type="ARBA" id="ARBA00022884"/>
    </source>
</evidence>
<keyword evidence="8" id="KW-0539">Nucleus</keyword>
<dbReference type="CDD" id="cd12246">
    <property type="entry name" value="RRM1_U1A_like"/>
    <property type="match status" value="1"/>
</dbReference>
<keyword evidence="13" id="KW-1185">Reference proteome</keyword>
<dbReference type="GO" id="GO:0003723">
    <property type="term" value="F:RNA binding"/>
    <property type="evidence" value="ECO:0007669"/>
    <property type="project" value="UniProtKB-UniRule"/>
</dbReference>
<gene>
    <name evidence="12" type="ORF">CLODIP_2_CD10448</name>
</gene>
<dbReference type="OrthoDB" id="277802at2759"/>
<dbReference type="Proteomes" id="UP000494165">
    <property type="component" value="Unassembled WGS sequence"/>
</dbReference>
<dbReference type="GO" id="GO:0030532">
    <property type="term" value="C:small nuclear ribonucleoprotein complex"/>
    <property type="evidence" value="ECO:0007669"/>
    <property type="project" value="UniProtKB-ARBA"/>
</dbReference>
<keyword evidence="9" id="KW-0687">Ribonucleoprotein</keyword>
<dbReference type="EMBL" id="CADEPI010000738">
    <property type="protein sequence ID" value="CAB3388293.1"/>
    <property type="molecule type" value="Genomic_DNA"/>
</dbReference>
<dbReference type="FunFam" id="3.30.70.330:FF:000029">
    <property type="entry name" value="U2 small nuclear ribonucleoprotein B"/>
    <property type="match status" value="1"/>
</dbReference>
<accession>A0A8S1E7I7</accession>
<evidence type="ECO:0000256" key="4">
    <source>
        <dbReference type="ARBA" id="ARBA00022728"/>
    </source>
</evidence>
<dbReference type="SUPFAM" id="SSF54928">
    <property type="entry name" value="RNA-binding domain, RBD"/>
    <property type="match status" value="1"/>
</dbReference>
<evidence type="ECO:0000256" key="10">
    <source>
        <dbReference type="PROSITE-ProRule" id="PRU00176"/>
    </source>
</evidence>
<proteinExistence type="inferred from homology"/>
<dbReference type="InterPro" id="IPR012677">
    <property type="entry name" value="Nucleotide-bd_a/b_plait_sf"/>
</dbReference>
<feature type="domain" description="RRM" evidence="11">
    <location>
        <begin position="149"/>
        <end position="223"/>
    </location>
</feature>
<evidence type="ECO:0000313" key="12">
    <source>
        <dbReference type="EMBL" id="CAB3388293.1"/>
    </source>
</evidence>
<dbReference type="GO" id="GO:0008380">
    <property type="term" value="P:RNA splicing"/>
    <property type="evidence" value="ECO:0007669"/>
    <property type="project" value="UniProtKB-KW"/>
</dbReference>
<evidence type="ECO:0000313" key="13">
    <source>
        <dbReference type="Proteomes" id="UP000494165"/>
    </source>
</evidence>
<dbReference type="InterPro" id="IPR035979">
    <property type="entry name" value="RBD_domain_sf"/>
</dbReference>
<keyword evidence="5" id="KW-0677">Repeat</keyword>
<dbReference type="FunFam" id="3.30.70.330:FF:000039">
    <property type="entry name" value="U1 small nuclear ribonucleoprotein A"/>
    <property type="match status" value="1"/>
</dbReference>
<keyword evidence="4" id="KW-0747">Spliceosome</keyword>
<evidence type="ECO:0000259" key="11">
    <source>
        <dbReference type="PROSITE" id="PS50102"/>
    </source>
</evidence>
<evidence type="ECO:0000256" key="3">
    <source>
        <dbReference type="ARBA" id="ARBA00022664"/>
    </source>
</evidence>
<keyword evidence="7" id="KW-0508">mRNA splicing</keyword>
<dbReference type="PROSITE" id="PS50102">
    <property type="entry name" value="RRM"/>
    <property type="match status" value="2"/>
</dbReference>
<dbReference type="Gene3D" id="3.30.70.330">
    <property type="match status" value="2"/>
</dbReference>
<comment type="subcellular location">
    <subcellularLocation>
        <location evidence="1">Nucleus</location>
    </subcellularLocation>
</comment>
<dbReference type="AlphaFoldDB" id="A0A8S1E7I7"/>
<protein>
    <recommendedName>
        <fullName evidence="11">RRM domain-containing protein</fullName>
    </recommendedName>
</protein>
<dbReference type="GO" id="GO:0006397">
    <property type="term" value="P:mRNA processing"/>
    <property type="evidence" value="ECO:0007669"/>
    <property type="project" value="UniProtKB-KW"/>
</dbReference>
<dbReference type="Pfam" id="PF00076">
    <property type="entry name" value="RRM_1"/>
    <property type="match status" value="2"/>
</dbReference>
<dbReference type="PANTHER" id="PTHR10501">
    <property type="entry name" value="U1 SMALL NUCLEAR RIBONUCLEOPROTEIN A/U2 SMALL NUCLEAR RIBONUCLEOPROTEIN B"/>
    <property type="match status" value="1"/>
</dbReference>
<name>A0A8S1E7I7_9INSE</name>
<evidence type="ECO:0000256" key="9">
    <source>
        <dbReference type="ARBA" id="ARBA00023274"/>
    </source>
</evidence>
<evidence type="ECO:0000256" key="1">
    <source>
        <dbReference type="ARBA" id="ARBA00004123"/>
    </source>
</evidence>
<dbReference type="SMART" id="SM00360">
    <property type="entry name" value="RRM"/>
    <property type="match status" value="2"/>
</dbReference>
<comment type="similarity">
    <text evidence="2">Belongs to the RRM U1 A/B'' family.</text>
</comment>
<keyword evidence="3" id="KW-0507">mRNA processing</keyword>
<evidence type="ECO:0000256" key="8">
    <source>
        <dbReference type="ARBA" id="ARBA00023242"/>
    </source>
</evidence>
<evidence type="ECO:0000256" key="5">
    <source>
        <dbReference type="ARBA" id="ARBA00022737"/>
    </source>
</evidence>
<evidence type="ECO:0000256" key="2">
    <source>
        <dbReference type="ARBA" id="ARBA00007243"/>
    </source>
</evidence>
<organism evidence="12 13">
    <name type="scientific">Cloeon dipterum</name>
    <dbReference type="NCBI Taxonomy" id="197152"/>
    <lineage>
        <taxon>Eukaryota</taxon>
        <taxon>Metazoa</taxon>
        <taxon>Ecdysozoa</taxon>
        <taxon>Arthropoda</taxon>
        <taxon>Hexapoda</taxon>
        <taxon>Insecta</taxon>
        <taxon>Pterygota</taxon>
        <taxon>Palaeoptera</taxon>
        <taxon>Ephemeroptera</taxon>
        <taxon>Pisciforma</taxon>
        <taxon>Baetidae</taxon>
        <taxon>Cloeon</taxon>
    </lineage>
</organism>
<reference evidence="12 13" key="1">
    <citation type="submission" date="2020-04" db="EMBL/GenBank/DDBJ databases">
        <authorList>
            <person name="Alioto T."/>
            <person name="Alioto T."/>
            <person name="Gomez Garrido J."/>
        </authorList>
    </citation>
    <scope>NUCLEOTIDE SEQUENCE [LARGE SCALE GENOMIC DNA]</scope>
</reference>
<keyword evidence="6 10" id="KW-0694">RNA-binding</keyword>
<comment type="caution">
    <text evidence="12">The sequence shown here is derived from an EMBL/GenBank/DDBJ whole genome shotgun (WGS) entry which is preliminary data.</text>
</comment>
<feature type="domain" description="RRM" evidence="11">
    <location>
        <begin position="7"/>
        <end position="86"/>
    </location>
</feature>
<dbReference type="GO" id="GO:0005681">
    <property type="term" value="C:spliceosomal complex"/>
    <property type="evidence" value="ECO:0007669"/>
    <property type="project" value="UniProtKB-KW"/>
</dbReference>
<evidence type="ECO:0000256" key="7">
    <source>
        <dbReference type="ARBA" id="ARBA00023187"/>
    </source>
</evidence>